<organism evidence="2 3">
    <name type="scientific">Kaistia defluvii</name>
    <dbReference type="NCBI Taxonomy" id="410841"/>
    <lineage>
        <taxon>Bacteria</taxon>
        <taxon>Pseudomonadati</taxon>
        <taxon>Pseudomonadota</taxon>
        <taxon>Alphaproteobacteria</taxon>
        <taxon>Hyphomicrobiales</taxon>
        <taxon>Kaistiaceae</taxon>
        <taxon>Kaistia</taxon>
    </lineage>
</organism>
<keyword evidence="1" id="KW-0732">Signal</keyword>
<keyword evidence="3" id="KW-1185">Reference proteome</keyword>
<dbReference type="Pfam" id="PF14247">
    <property type="entry name" value="DUF4344"/>
    <property type="match status" value="2"/>
</dbReference>
<evidence type="ECO:0000313" key="2">
    <source>
        <dbReference type="EMBL" id="MET4632470.1"/>
    </source>
</evidence>
<accession>A0ABV2QVQ5</accession>
<dbReference type="EMBL" id="JBEPSM010000001">
    <property type="protein sequence ID" value="MET4632470.1"/>
    <property type="molecule type" value="Genomic_DNA"/>
</dbReference>
<proteinExistence type="predicted"/>
<dbReference type="InterPro" id="IPR025644">
    <property type="entry name" value="DUF4344"/>
</dbReference>
<name>A0ABV2QVQ5_9HYPH</name>
<comment type="caution">
    <text evidence="2">The sequence shown here is derived from an EMBL/GenBank/DDBJ whole genome shotgun (WGS) entry which is preliminary data.</text>
</comment>
<feature type="signal peptide" evidence="1">
    <location>
        <begin position="1"/>
        <end position="18"/>
    </location>
</feature>
<protein>
    <recommendedName>
        <fullName evidence="4">Metallopeptidase DUF4344</fullName>
    </recommendedName>
</protein>
<evidence type="ECO:0000313" key="3">
    <source>
        <dbReference type="Proteomes" id="UP001549321"/>
    </source>
</evidence>
<dbReference type="RefSeq" id="WP_354548313.1">
    <property type="nucleotide sequence ID" value="NZ_JBEPSM010000001.1"/>
</dbReference>
<evidence type="ECO:0000256" key="1">
    <source>
        <dbReference type="SAM" id="SignalP"/>
    </source>
</evidence>
<evidence type="ECO:0008006" key="4">
    <source>
        <dbReference type="Google" id="ProtNLM"/>
    </source>
</evidence>
<reference evidence="2 3" key="1">
    <citation type="submission" date="2024-06" db="EMBL/GenBank/DDBJ databases">
        <title>Sorghum-associated microbial communities from plants grown in Nebraska, USA.</title>
        <authorList>
            <person name="Schachtman D."/>
        </authorList>
    </citation>
    <scope>NUCLEOTIDE SEQUENCE [LARGE SCALE GENOMIC DNA]</scope>
    <source>
        <strain evidence="2 3">3207</strain>
    </source>
</reference>
<sequence>MFRPLLLAFALTVSAAHAATPNVDVEAPQGLSDSEMAEVVDFVVGNAVFALYHQAGHMMMERLGVDAAGGEQTADDFAVMTLLEPRTGAGDQTLVDAVDSWMLSNHLTASAGADAIGLPDRHSVDADRANAIVCNMVGSNPKDFADIAEAAALTPATRANCSASYQQKRALWSNALKPVQREPGGPLSVIPVVYEPPTGNEVAELTILHDNKVLEEVATRLANDFTLAKPPTLRAKSCGAVTSSYDPARNEIVLCYELSSYHAELIVRDIQGR</sequence>
<feature type="chain" id="PRO_5045139235" description="Metallopeptidase DUF4344" evidence="1">
    <location>
        <begin position="19"/>
        <end position="273"/>
    </location>
</feature>
<dbReference type="Proteomes" id="UP001549321">
    <property type="component" value="Unassembled WGS sequence"/>
</dbReference>
<gene>
    <name evidence="2" type="ORF">ABIE08_000383</name>
</gene>